<name>A0ABR1Q600_9PEZI</name>
<gene>
    <name evidence="3" type="ORF">PG986_008833</name>
</gene>
<reference evidence="3 4" key="1">
    <citation type="submission" date="2023-01" db="EMBL/GenBank/DDBJ databases">
        <title>Analysis of 21 Apiospora genomes using comparative genomics revels a genus with tremendous synthesis potential of carbohydrate active enzymes and secondary metabolites.</title>
        <authorList>
            <person name="Sorensen T."/>
        </authorList>
    </citation>
    <scope>NUCLEOTIDE SEQUENCE [LARGE SCALE GENOMIC DNA]</scope>
    <source>
        <strain evidence="3 4">CBS 24483</strain>
    </source>
</reference>
<feature type="region of interest" description="Disordered" evidence="1">
    <location>
        <begin position="75"/>
        <end position="95"/>
    </location>
</feature>
<feature type="domain" description="F-box" evidence="2">
    <location>
        <begin position="13"/>
        <end position="45"/>
    </location>
</feature>
<dbReference type="InterPro" id="IPR036047">
    <property type="entry name" value="F-box-like_dom_sf"/>
</dbReference>
<dbReference type="SUPFAM" id="SSF81383">
    <property type="entry name" value="F-box domain"/>
    <property type="match status" value="1"/>
</dbReference>
<dbReference type="EMBL" id="JAQQWE010000006">
    <property type="protein sequence ID" value="KAK7947947.1"/>
    <property type="molecule type" value="Genomic_DNA"/>
</dbReference>
<evidence type="ECO:0000256" key="1">
    <source>
        <dbReference type="SAM" id="MobiDB-lite"/>
    </source>
</evidence>
<evidence type="ECO:0000259" key="2">
    <source>
        <dbReference type="Pfam" id="PF12937"/>
    </source>
</evidence>
<organism evidence="3 4">
    <name type="scientific">Apiospora aurea</name>
    <dbReference type="NCBI Taxonomy" id="335848"/>
    <lineage>
        <taxon>Eukaryota</taxon>
        <taxon>Fungi</taxon>
        <taxon>Dikarya</taxon>
        <taxon>Ascomycota</taxon>
        <taxon>Pezizomycotina</taxon>
        <taxon>Sordariomycetes</taxon>
        <taxon>Xylariomycetidae</taxon>
        <taxon>Amphisphaeriales</taxon>
        <taxon>Apiosporaceae</taxon>
        <taxon>Apiospora</taxon>
    </lineage>
</organism>
<dbReference type="GeneID" id="92078117"/>
<proteinExistence type="predicted"/>
<dbReference type="Pfam" id="PF12937">
    <property type="entry name" value="F-box-like"/>
    <property type="match status" value="1"/>
</dbReference>
<dbReference type="InterPro" id="IPR001810">
    <property type="entry name" value="F-box_dom"/>
</dbReference>
<keyword evidence="4" id="KW-1185">Reference proteome</keyword>
<comment type="caution">
    <text evidence="3">The sequence shown here is derived from an EMBL/GenBank/DDBJ whole genome shotgun (WGS) entry which is preliminary data.</text>
</comment>
<evidence type="ECO:0000313" key="4">
    <source>
        <dbReference type="Proteomes" id="UP001391051"/>
    </source>
</evidence>
<feature type="compositionally biased region" description="Basic and acidic residues" evidence="1">
    <location>
        <begin position="86"/>
        <end position="95"/>
    </location>
</feature>
<sequence length="95" mass="11080">MGSEICIQTFATTELLENILVHLDPKTLLTSAQLVQRRWRQLINDFETRLPWAARGEQRRYEAFMRPGASWRAMLVAQPPVPPRRGRADDHSPRR</sequence>
<dbReference type="Proteomes" id="UP001391051">
    <property type="component" value="Unassembled WGS sequence"/>
</dbReference>
<dbReference type="Gene3D" id="1.20.1280.50">
    <property type="match status" value="1"/>
</dbReference>
<protein>
    <recommendedName>
        <fullName evidence="2">F-box domain-containing protein</fullName>
    </recommendedName>
</protein>
<accession>A0ABR1Q600</accession>
<evidence type="ECO:0000313" key="3">
    <source>
        <dbReference type="EMBL" id="KAK7947947.1"/>
    </source>
</evidence>
<dbReference type="RefSeq" id="XP_066697453.1">
    <property type="nucleotide sequence ID" value="XM_066845055.1"/>
</dbReference>